<evidence type="ECO:0000256" key="2">
    <source>
        <dbReference type="ARBA" id="ARBA00005318"/>
    </source>
</evidence>
<evidence type="ECO:0000256" key="10">
    <source>
        <dbReference type="SAM" id="MobiDB-lite"/>
    </source>
</evidence>
<dbReference type="Gene3D" id="3.30.420.380">
    <property type="match status" value="1"/>
</dbReference>
<feature type="domain" description="GspL periplasmic" evidence="12">
    <location>
        <begin position="231"/>
        <end position="342"/>
    </location>
</feature>
<keyword evidence="8" id="KW-1133">Transmembrane helix</keyword>
<keyword evidence="4" id="KW-1003">Cell membrane</keyword>
<keyword evidence="9" id="KW-0472">Membrane</keyword>
<evidence type="ECO:0000259" key="12">
    <source>
        <dbReference type="Pfam" id="PF12693"/>
    </source>
</evidence>
<dbReference type="GO" id="GO:0015627">
    <property type="term" value="C:type II protein secretion system complex"/>
    <property type="evidence" value="ECO:0007669"/>
    <property type="project" value="InterPro"/>
</dbReference>
<reference evidence="13 14" key="1">
    <citation type="journal article" date="2015" name="Mol. Plant Microbe Interact.">
        <title>Comparative Genomic Analysis of Pseudomonas chlororaphis PCL1606 Reveals New Insight into Antifungal Compounds Involved in Biocontrol.</title>
        <authorList>
            <person name="Calderon C.E."/>
            <person name="Ramos C."/>
            <person name="de Vicente A."/>
            <person name="Cazorla F.M."/>
        </authorList>
    </citation>
    <scope>NUCLEOTIDE SEQUENCE [LARGE SCALE GENOMIC DNA]</scope>
    <source>
        <strain evidence="13 14">PCL1606</strain>
    </source>
</reference>
<comment type="similarity">
    <text evidence="2">Belongs to the GSP L family.</text>
</comment>
<dbReference type="OrthoDB" id="7022366at2"/>
<dbReference type="SUPFAM" id="SSF53067">
    <property type="entry name" value="Actin-like ATPase domain"/>
    <property type="match status" value="1"/>
</dbReference>
<gene>
    <name evidence="13" type="ORF">PCL1606_32980</name>
</gene>
<dbReference type="InterPro" id="IPR024230">
    <property type="entry name" value="GspL_cyto_dom"/>
</dbReference>
<dbReference type="Pfam" id="PF05134">
    <property type="entry name" value="T2SSL"/>
    <property type="match status" value="1"/>
</dbReference>
<evidence type="ECO:0000313" key="13">
    <source>
        <dbReference type="EMBL" id="AKA24749.1"/>
    </source>
</evidence>
<sequence length="400" mass="41941">MSRLRVSLPPLRSLTAQSEVSHAWLDRQGQVSEGRIGRASLMQLGQTPKVPAVECFLHPEDSLLASIELPALAPAKVSAAVACAAQALILGQSDDMHVAHGARDAEGQVPISWLPRTALAQLGQVLEQAGLKLRGLYPAPYALPVPPSGQVTASLLEGHLLLRHSPQQGSVQPLPEEALQALLANGAGLQWIGDGAPEAALAHLPDSQRWAGPLPDWGLHGGVQNAGRRQPGWGRAAALCAAALAVWTLGLNLYAARQADQGQQLKAQMSQRVRQVFPQVPVILNPLQQARQQLEAQQNGSGGDAPQSFNSLVQQAGNAMPFMVGGVEQLNYANGELQLSLLGDTRVPPPDSGWQGLLSQAGIEASPGDQGWTLRVGSGAAGAAPMAADDSDASEEDDDE</sequence>
<evidence type="ECO:0000259" key="11">
    <source>
        <dbReference type="Pfam" id="PF05134"/>
    </source>
</evidence>
<dbReference type="NCBIfam" id="TIGR01709">
    <property type="entry name" value="typeII_sec_gspL"/>
    <property type="match status" value="1"/>
</dbReference>
<dbReference type="GO" id="GO:0009276">
    <property type="term" value="C:Gram-negative-bacterium-type cell wall"/>
    <property type="evidence" value="ECO:0007669"/>
    <property type="project" value="InterPro"/>
</dbReference>
<feature type="compositionally biased region" description="Low complexity" evidence="10">
    <location>
        <begin position="377"/>
        <end position="388"/>
    </location>
</feature>
<keyword evidence="6" id="KW-0812">Transmembrane</keyword>
<dbReference type="InterPro" id="IPR007812">
    <property type="entry name" value="T2SS_protein-GspL"/>
</dbReference>
<feature type="region of interest" description="Disordered" evidence="10">
    <location>
        <begin position="364"/>
        <end position="400"/>
    </location>
</feature>
<keyword evidence="7" id="KW-0653">Protein transport</keyword>
<dbReference type="EMBL" id="CP011110">
    <property type="protein sequence ID" value="AKA24749.1"/>
    <property type="molecule type" value="Genomic_DNA"/>
</dbReference>
<evidence type="ECO:0000256" key="7">
    <source>
        <dbReference type="ARBA" id="ARBA00022927"/>
    </source>
</evidence>
<evidence type="ECO:0000313" key="14">
    <source>
        <dbReference type="Proteomes" id="UP000032748"/>
    </source>
</evidence>
<proteinExistence type="inferred from homology"/>
<evidence type="ECO:0000256" key="1">
    <source>
        <dbReference type="ARBA" id="ARBA00004377"/>
    </source>
</evidence>
<dbReference type="PATRIC" id="fig|587753.10.peg.3288"/>
<evidence type="ECO:0000256" key="9">
    <source>
        <dbReference type="ARBA" id="ARBA00023136"/>
    </source>
</evidence>
<keyword evidence="3" id="KW-0813">Transport</keyword>
<name>A0A0D5Y1A4_9PSED</name>
<dbReference type="Proteomes" id="UP000032748">
    <property type="component" value="Chromosome"/>
</dbReference>
<dbReference type="GO" id="GO:0015628">
    <property type="term" value="P:protein secretion by the type II secretion system"/>
    <property type="evidence" value="ECO:0007669"/>
    <property type="project" value="InterPro"/>
</dbReference>
<comment type="subcellular location">
    <subcellularLocation>
        <location evidence="1">Cell inner membrane</location>
        <topology evidence="1">Single-pass membrane protein</topology>
    </subcellularLocation>
</comment>
<dbReference type="Pfam" id="PF12693">
    <property type="entry name" value="GspL_C"/>
    <property type="match status" value="1"/>
</dbReference>
<organism evidence="13 14">
    <name type="scientific">Pseudomonas chlororaphis</name>
    <dbReference type="NCBI Taxonomy" id="587753"/>
    <lineage>
        <taxon>Bacteria</taxon>
        <taxon>Pseudomonadati</taxon>
        <taxon>Pseudomonadota</taxon>
        <taxon>Gammaproteobacteria</taxon>
        <taxon>Pseudomonadales</taxon>
        <taxon>Pseudomonadaceae</taxon>
        <taxon>Pseudomonas</taxon>
    </lineage>
</organism>
<evidence type="ECO:0000256" key="3">
    <source>
        <dbReference type="ARBA" id="ARBA00022448"/>
    </source>
</evidence>
<evidence type="ECO:0000256" key="6">
    <source>
        <dbReference type="ARBA" id="ARBA00022692"/>
    </source>
</evidence>
<dbReference type="InterPro" id="IPR025691">
    <property type="entry name" value="GspL_pp_dom"/>
</dbReference>
<feature type="domain" description="GspL cytoplasmic actin-ATPase-like" evidence="11">
    <location>
        <begin position="24"/>
        <end position="185"/>
    </location>
</feature>
<evidence type="ECO:0000256" key="5">
    <source>
        <dbReference type="ARBA" id="ARBA00022519"/>
    </source>
</evidence>
<accession>A0A0D5Y1A4</accession>
<dbReference type="InterPro" id="IPR043129">
    <property type="entry name" value="ATPase_NBD"/>
</dbReference>
<dbReference type="RefSeq" id="WP_045883408.1">
    <property type="nucleotide sequence ID" value="NZ_CP011110.1"/>
</dbReference>
<evidence type="ECO:0000256" key="8">
    <source>
        <dbReference type="ARBA" id="ARBA00022989"/>
    </source>
</evidence>
<dbReference type="AlphaFoldDB" id="A0A0D5Y1A4"/>
<evidence type="ECO:0000256" key="4">
    <source>
        <dbReference type="ARBA" id="ARBA00022475"/>
    </source>
</evidence>
<protein>
    <submittedName>
        <fullName evidence="13">General secretion pathway protein L</fullName>
    </submittedName>
</protein>
<keyword evidence="5" id="KW-0997">Cell inner membrane</keyword>
<feature type="compositionally biased region" description="Acidic residues" evidence="10">
    <location>
        <begin position="389"/>
        <end position="400"/>
    </location>
</feature>
<dbReference type="GO" id="GO:0005886">
    <property type="term" value="C:plasma membrane"/>
    <property type="evidence" value="ECO:0007669"/>
    <property type="project" value="UniProtKB-SubCell"/>
</dbReference>
<dbReference type="KEGG" id="pcz:PCL1606_32980"/>